<name>A0A1H0PYX5_9CLOT</name>
<protein>
    <recommendedName>
        <fullName evidence="3">Copper amine oxidase N-terminal domain-containing protein</fullName>
    </recommendedName>
</protein>
<dbReference type="InterPro" id="IPR011330">
    <property type="entry name" value="Glyco_hydro/deAcase_b/a-brl"/>
</dbReference>
<dbReference type="InterPro" id="IPR018763">
    <property type="entry name" value="DUF2334"/>
</dbReference>
<proteinExistence type="predicted"/>
<accession>A0A1H0PYX5</accession>
<evidence type="ECO:0000313" key="2">
    <source>
        <dbReference type="Proteomes" id="UP000198597"/>
    </source>
</evidence>
<gene>
    <name evidence="1" type="ORF">SAMN04488529_102121</name>
</gene>
<dbReference type="Pfam" id="PF10096">
    <property type="entry name" value="DUF2334"/>
    <property type="match status" value="1"/>
</dbReference>
<dbReference type="RefSeq" id="WP_089966801.1">
    <property type="nucleotide sequence ID" value="NZ_FNJM01000002.1"/>
</dbReference>
<dbReference type="SUPFAM" id="SSF88713">
    <property type="entry name" value="Glycoside hydrolase/deacetylase"/>
    <property type="match status" value="1"/>
</dbReference>
<reference evidence="1 2" key="1">
    <citation type="submission" date="2016-10" db="EMBL/GenBank/DDBJ databases">
        <authorList>
            <person name="de Groot N.N."/>
        </authorList>
    </citation>
    <scope>NUCLEOTIDE SEQUENCE [LARGE SCALE GENOMIC DNA]</scope>
    <source>
        <strain evidence="1 2">DSM 12272</strain>
    </source>
</reference>
<sequence>MKKIFIILSLILIICSGITLLICPGISPLIHNKLILKYENTEGGKFLNNIKTETTINDDSNLLTDVPYEVNLYFNKTKLNLSNKLLHKYNRYYVPITEFSKFFGEDILINDEEIQISNDVILNISDKNYKKDDKTISLRGDLPFIDSEYYISFSDICEILNLSTYWSYKNNNIYINKTNVPNSDTLRKPKKKHKKDAYIRFEDVAAGDVYTQQDTLEKLRIITDYMYEESQNFSVAWVPRYINNTLHIDNDVSEDNSFANANFIFTLDHSINRGGSIVLHGYTHQYGDANSISGSEFGEKGYNTEKEIRERLESAITLATKVNIPPSGWETPHYRTNREQQLIFEEYFKILYEPSIEKYNKNIITSKKNGLTKFIPTPLSYIKDNDVDTMIKNIESKNSDTELSLFYHPSIEIDSVHVSLSEDGTINSTYDENSILKKIVSCIDVLGYRFKSIDDL</sequence>
<dbReference type="OrthoDB" id="2339428at2"/>
<keyword evidence="2" id="KW-1185">Reference proteome</keyword>
<organism evidence="1 2">
    <name type="scientific">Clostridium gasigenes</name>
    <dbReference type="NCBI Taxonomy" id="94869"/>
    <lineage>
        <taxon>Bacteria</taxon>
        <taxon>Bacillati</taxon>
        <taxon>Bacillota</taxon>
        <taxon>Clostridia</taxon>
        <taxon>Eubacteriales</taxon>
        <taxon>Clostridiaceae</taxon>
        <taxon>Clostridium</taxon>
    </lineage>
</organism>
<evidence type="ECO:0008006" key="3">
    <source>
        <dbReference type="Google" id="ProtNLM"/>
    </source>
</evidence>
<dbReference type="EMBL" id="FNJM01000002">
    <property type="protein sequence ID" value="SDP10020.1"/>
    <property type="molecule type" value="Genomic_DNA"/>
</dbReference>
<dbReference type="AlphaFoldDB" id="A0A1H0PYX5"/>
<evidence type="ECO:0000313" key="1">
    <source>
        <dbReference type="EMBL" id="SDP10020.1"/>
    </source>
</evidence>
<dbReference type="GO" id="GO:0005975">
    <property type="term" value="P:carbohydrate metabolic process"/>
    <property type="evidence" value="ECO:0007669"/>
    <property type="project" value="InterPro"/>
</dbReference>
<dbReference type="STRING" id="94869.SAMN04488529_102121"/>
<dbReference type="Proteomes" id="UP000198597">
    <property type="component" value="Unassembled WGS sequence"/>
</dbReference>